<comment type="caution">
    <text evidence="1">The sequence shown here is derived from an EMBL/GenBank/DDBJ whole genome shotgun (WGS) entry which is preliminary data.</text>
</comment>
<gene>
    <name evidence="1" type="ORF">BH720_21630</name>
</gene>
<dbReference type="STRING" id="1781255.BH720_21630"/>
<protein>
    <submittedName>
        <fullName evidence="1">Uncharacterized protein</fullName>
    </submittedName>
</protein>
<evidence type="ECO:0000313" key="1">
    <source>
        <dbReference type="EMBL" id="OEJ73149.1"/>
    </source>
</evidence>
<organism evidence="1">
    <name type="scientific">Desertifilum tharense IPPAS B-1220</name>
    <dbReference type="NCBI Taxonomy" id="1781255"/>
    <lineage>
        <taxon>Bacteria</taxon>
        <taxon>Bacillati</taxon>
        <taxon>Cyanobacteriota</taxon>
        <taxon>Cyanophyceae</taxon>
        <taxon>Desertifilales</taxon>
        <taxon>Desertifilaceae</taxon>
        <taxon>Desertifilum</taxon>
    </lineage>
</organism>
<name>A0A1E5QER5_9CYAN</name>
<dbReference type="EMBL" id="MJGC01000099">
    <property type="protein sequence ID" value="OEJ73149.1"/>
    <property type="molecule type" value="Genomic_DNA"/>
</dbReference>
<accession>A0A1E5QER5</accession>
<proteinExistence type="predicted"/>
<reference evidence="1" key="1">
    <citation type="submission" date="2016-09" db="EMBL/GenBank/DDBJ databases">
        <title>Draft genome of thermotolerant cyanobacterium Desertifilum sp. strain IPPAS B-1220.</title>
        <authorList>
            <person name="Sinetova M.A."/>
            <person name="Bolakhan K."/>
            <person name="Zayadan B.K."/>
            <person name="Mironov K.S."/>
            <person name="Ustinova V."/>
            <person name="Kupriyanova E.V."/>
            <person name="Sidorov R.A."/>
            <person name="Skrypnik A.N."/>
            <person name="Gogoleva N.E."/>
            <person name="Gogolev Y.V."/>
            <person name="Los D.A."/>
        </authorList>
    </citation>
    <scope>NUCLEOTIDE SEQUENCE [LARGE SCALE GENOMIC DNA]</scope>
    <source>
        <strain evidence="1">IPPAS B-1220</strain>
    </source>
</reference>
<dbReference type="AlphaFoldDB" id="A0A1E5QER5"/>
<sequence>MGGWGDGGMGRWGDGEMGRWGGGYRVYISLLVLFSKVLIPPSPPYKRGEPDSKSPLFLAQRRVSAGI</sequence>